<dbReference type="SUPFAM" id="SSF56645">
    <property type="entry name" value="Acyl-CoA dehydrogenase NM domain-like"/>
    <property type="match status" value="1"/>
</dbReference>
<dbReference type="InterPro" id="IPR009100">
    <property type="entry name" value="AcylCoA_DH/oxidase_NM_dom_sf"/>
</dbReference>
<organism evidence="2 3">
    <name type="scientific">Friedmanniomyces simplex</name>
    <dbReference type="NCBI Taxonomy" id="329884"/>
    <lineage>
        <taxon>Eukaryota</taxon>
        <taxon>Fungi</taxon>
        <taxon>Dikarya</taxon>
        <taxon>Ascomycota</taxon>
        <taxon>Pezizomycotina</taxon>
        <taxon>Dothideomycetes</taxon>
        <taxon>Dothideomycetidae</taxon>
        <taxon>Mycosphaerellales</taxon>
        <taxon>Teratosphaeriaceae</taxon>
        <taxon>Friedmanniomyces</taxon>
    </lineage>
</organism>
<gene>
    <name evidence="2" type="ORF">B0A55_09781</name>
</gene>
<comment type="caution">
    <text evidence="2">The sequence shown here is derived from an EMBL/GenBank/DDBJ whole genome shotgun (WGS) entry which is preliminary data.</text>
</comment>
<evidence type="ECO:0000313" key="3">
    <source>
        <dbReference type="Proteomes" id="UP000309340"/>
    </source>
</evidence>
<dbReference type="PANTHER" id="PTHR42707">
    <property type="entry name" value="ACYL-COA DEHYDROGENASE"/>
    <property type="match status" value="1"/>
</dbReference>
<feature type="non-terminal residue" evidence="2">
    <location>
        <position position="250"/>
    </location>
</feature>
<dbReference type="PANTHER" id="PTHR42707:SF2">
    <property type="entry name" value="ACD11 DEHYDROGENASE"/>
    <property type="match status" value="1"/>
</dbReference>
<evidence type="ECO:0000259" key="1">
    <source>
        <dbReference type="Pfam" id="PF18158"/>
    </source>
</evidence>
<accession>A0A4U0WXR0</accession>
<dbReference type="GO" id="GO:0003995">
    <property type="term" value="F:acyl-CoA dehydrogenase activity"/>
    <property type="evidence" value="ECO:0007669"/>
    <property type="project" value="TreeGrafter"/>
</dbReference>
<dbReference type="Proteomes" id="UP000309340">
    <property type="component" value="Unassembled WGS sequence"/>
</dbReference>
<dbReference type="InterPro" id="IPR052904">
    <property type="entry name" value="Acyl-CoA_dehydrogenase-like"/>
</dbReference>
<dbReference type="Gene3D" id="2.40.110.20">
    <property type="match status" value="1"/>
</dbReference>
<dbReference type="AlphaFoldDB" id="A0A4U0WXR0"/>
<keyword evidence="3" id="KW-1185">Reference proteome</keyword>
<feature type="domain" description="Adaptive response protein AidB N-terminal" evidence="1">
    <location>
        <begin position="23"/>
        <end position="132"/>
    </location>
</feature>
<proteinExistence type="predicted"/>
<evidence type="ECO:0000313" key="2">
    <source>
        <dbReference type="EMBL" id="TKA67606.1"/>
    </source>
</evidence>
<name>A0A4U0WXR0_9PEZI</name>
<dbReference type="Pfam" id="PF18158">
    <property type="entry name" value="AidB_N"/>
    <property type="match status" value="1"/>
</dbReference>
<protein>
    <recommendedName>
        <fullName evidence="1">Adaptive response protein AidB N-terminal domain-containing protein</fullName>
    </recommendedName>
</protein>
<dbReference type="STRING" id="329884.A0A4U0WXR0"/>
<reference evidence="2 3" key="1">
    <citation type="submission" date="2017-03" db="EMBL/GenBank/DDBJ databases">
        <title>Genomes of endolithic fungi from Antarctica.</title>
        <authorList>
            <person name="Coleine C."/>
            <person name="Masonjones S."/>
            <person name="Stajich J.E."/>
        </authorList>
    </citation>
    <scope>NUCLEOTIDE SEQUENCE [LARGE SCALE GENOMIC DNA]</scope>
    <source>
        <strain evidence="2 3">CCFEE 5184</strain>
    </source>
</reference>
<dbReference type="OrthoDB" id="10251155at2759"/>
<dbReference type="EMBL" id="NAJQ01000560">
    <property type="protein sequence ID" value="TKA67606.1"/>
    <property type="molecule type" value="Genomic_DNA"/>
</dbReference>
<dbReference type="InterPro" id="IPR041504">
    <property type="entry name" value="AidB_N"/>
</dbReference>
<sequence length="250" mass="27842">MVLLDIKELLNGPEIKVLRSVLQPRLQAFGKEAVSPQVNEWIADAERQQPYVKTRNVWGGKYAYDRLVTSTGWKELGKWGARNGMVAHGYEDEFGPHKRIVQHAFNYIYSASSAVYSCPVSMTSGAARLLVHQLPELPPDHPFHEVYKRLVAREDNWISSQWMTERPGGSDVQNSETFAVHSPLPEAGMSNGAVKRLDEGDWLISGFKFFCSATDCDVALMLAKTDSGQLSLFLAPTKRTETLPDGSKGT</sequence>